<evidence type="ECO:0008006" key="4">
    <source>
        <dbReference type="Google" id="ProtNLM"/>
    </source>
</evidence>
<proteinExistence type="predicted"/>
<dbReference type="AlphaFoldDB" id="A0A239AHG5"/>
<feature type="compositionally biased region" description="Basic and acidic residues" evidence="1">
    <location>
        <begin position="68"/>
        <end position="81"/>
    </location>
</feature>
<protein>
    <recommendedName>
        <fullName evidence="4">RING-type domain-containing protein</fullName>
    </recommendedName>
</protein>
<accession>A0A239AHG5</accession>
<evidence type="ECO:0000256" key="1">
    <source>
        <dbReference type="SAM" id="MobiDB-lite"/>
    </source>
</evidence>
<dbReference type="InterPro" id="IPR010696">
    <property type="entry name" value="DUF1272"/>
</dbReference>
<dbReference type="EMBL" id="FZOG01000001">
    <property type="protein sequence ID" value="SNR94969.1"/>
    <property type="molecule type" value="Genomic_DNA"/>
</dbReference>
<evidence type="ECO:0000313" key="2">
    <source>
        <dbReference type="EMBL" id="SNR94969.1"/>
    </source>
</evidence>
<dbReference type="Proteomes" id="UP000242915">
    <property type="component" value="Unassembled WGS sequence"/>
</dbReference>
<organism evidence="2 3">
    <name type="scientific">Pseudomonas segetis</name>
    <dbReference type="NCBI Taxonomy" id="298908"/>
    <lineage>
        <taxon>Bacteria</taxon>
        <taxon>Pseudomonadati</taxon>
        <taxon>Pseudomonadota</taxon>
        <taxon>Gammaproteobacteria</taxon>
        <taxon>Pseudomonadales</taxon>
        <taxon>Pseudomonadaceae</taxon>
        <taxon>Pseudomonas</taxon>
    </lineage>
</organism>
<feature type="region of interest" description="Disordered" evidence="1">
    <location>
        <begin position="48"/>
        <end position="81"/>
    </location>
</feature>
<evidence type="ECO:0000313" key="3">
    <source>
        <dbReference type="Proteomes" id="UP000242915"/>
    </source>
</evidence>
<dbReference type="RefSeq" id="WP_010483872.1">
    <property type="nucleotide sequence ID" value="NZ_FZOG01000001.1"/>
</dbReference>
<keyword evidence="3" id="KW-1185">Reference proteome</keyword>
<name>A0A239AHG5_9PSED</name>
<gene>
    <name evidence="2" type="ORF">SAMN05216255_1190</name>
</gene>
<reference evidence="3" key="1">
    <citation type="submission" date="2017-06" db="EMBL/GenBank/DDBJ databases">
        <authorList>
            <person name="Varghese N."/>
            <person name="Submissions S."/>
        </authorList>
    </citation>
    <scope>NUCLEOTIDE SEQUENCE [LARGE SCALE GENOMIC DNA]</scope>
    <source>
        <strain evidence="3">CIP 108523</strain>
    </source>
</reference>
<sequence length="81" mass="9195">MLELRPDCECCNRDLPGDSDSAFICSYECTFCQNCATERLQLKCPNCSGELVPRPRRALETQPQSPPEPERPNTRPAQEDH</sequence>
<dbReference type="Pfam" id="PF06906">
    <property type="entry name" value="DUF1272"/>
    <property type="match status" value="1"/>
</dbReference>